<evidence type="ECO:0008006" key="5">
    <source>
        <dbReference type="Google" id="ProtNLM"/>
    </source>
</evidence>
<name>A0A6A6TRV2_9PLEO</name>
<keyword evidence="4" id="KW-1185">Reference proteome</keyword>
<dbReference type="InterPro" id="IPR036864">
    <property type="entry name" value="Zn2-C6_fun-type_DNA-bd_sf"/>
</dbReference>
<sequence length="615" mass="70155">MTEPRFIADCTSGDGWTKTGSLKPAVSKDTRQAQLIVSPNQTSAKRQRTEGTPDVHAWRQSQHIFRVAGTEGADTKKSVTPLPGYICFHLPDVPVEERRRAAFSKARKKEIRELRGMGACLRCRLMKKRCSKGNPCHQCLSAANTAESSKVLRWTECVRTTFQDVNLFPKIKSESEQLAFQEWQQKIRLRDQALDDLDPFENGDWLITGEGDAVAFPFIHATLALWHGLLTKLPKRAANREGFLAAVFTTWEFSQLSWRRDECCRHTQAAFDNVLRFRDAYLNCLIASCDYEFSPSQLNSAFKDQKQTSRIFNFLLTIYILVLADRIFTYKRPTTERVRSTGEALEHLLRHHLTYMLSLSLRSYHDKHHQYKHHQYALGSRARELQTFIDGLHQGTRALDPYMWPFEQPGTANVEHDKTVRCRVHFLRTRIGMPFIRSAVRNEIMRSLSYGSYWIRQGDTERVRQHMKDCPTCGQVRSCQLAVLNTQPSSFRGIVVLEKDELKGQLDEDAVGKRDQTDPDLLATKRCQEKAFGYILWTGIPMAGKVSFDEGPAAIAAKSNGREDPRQCEKLTGTLANGDRPSHRPTAQTPPGSLSEFDLDSFFDIQAFERDFGPG</sequence>
<evidence type="ECO:0000313" key="3">
    <source>
        <dbReference type="EMBL" id="KAF2662166.1"/>
    </source>
</evidence>
<accession>A0A6A6TRV2</accession>
<dbReference type="AlphaFoldDB" id="A0A6A6TRV2"/>
<organism evidence="3 4">
    <name type="scientific">Lophiostoma macrostomum CBS 122681</name>
    <dbReference type="NCBI Taxonomy" id="1314788"/>
    <lineage>
        <taxon>Eukaryota</taxon>
        <taxon>Fungi</taxon>
        <taxon>Dikarya</taxon>
        <taxon>Ascomycota</taxon>
        <taxon>Pezizomycotina</taxon>
        <taxon>Dothideomycetes</taxon>
        <taxon>Pleosporomycetidae</taxon>
        <taxon>Pleosporales</taxon>
        <taxon>Lophiostomataceae</taxon>
        <taxon>Lophiostoma</taxon>
    </lineage>
</organism>
<dbReference type="GO" id="GO:0000981">
    <property type="term" value="F:DNA-binding transcription factor activity, RNA polymerase II-specific"/>
    <property type="evidence" value="ECO:0007669"/>
    <property type="project" value="InterPro"/>
</dbReference>
<gene>
    <name evidence="3" type="ORF">K491DRAFT_281848</name>
</gene>
<protein>
    <recommendedName>
        <fullName evidence="5">Zn(2)-C6 fungal-type domain-containing protein</fullName>
    </recommendedName>
</protein>
<dbReference type="SUPFAM" id="SSF57701">
    <property type="entry name" value="Zn2/Cys6 DNA-binding domain"/>
    <property type="match status" value="1"/>
</dbReference>
<proteinExistence type="predicted"/>
<keyword evidence="1" id="KW-0539">Nucleus</keyword>
<dbReference type="InterPro" id="IPR001138">
    <property type="entry name" value="Zn2Cys6_DnaBD"/>
</dbReference>
<dbReference type="Gene3D" id="4.10.240.10">
    <property type="entry name" value="Zn(2)-C6 fungal-type DNA-binding domain"/>
    <property type="match status" value="1"/>
</dbReference>
<dbReference type="PANTHER" id="PTHR35392">
    <property type="entry name" value="ZN(II)2CYS6 TRANSCRIPTION FACTOR (EUROFUNG)-RELATED-RELATED"/>
    <property type="match status" value="1"/>
</dbReference>
<dbReference type="GO" id="GO:0008270">
    <property type="term" value="F:zinc ion binding"/>
    <property type="evidence" value="ECO:0007669"/>
    <property type="project" value="InterPro"/>
</dbReference>
<dbReference type="OrthoDB" id="3946746at2759"/>
<dbReference type="Proteomes" id="UP000799324">
    <property type="component" value="Unassembled WGS sequence"/>
</dbReference>
<evidence type="ECO:0000256" key="2">
    <source>
        <dbReference type="SAM" id="MobiDB-lite"/>
    </source>
</evidence>
<evidence type="ECO:0000256" key="1">
    <source>
        <dbReference type="ARBA" id="ARBA00023242"/>
    </source>
</evidence>
<dbReference type="EMBL" id="MU004290">
    <property type="protein sequence ID" value="KAF2662166.1"/>
    <property type="molecule type" value="Genomic_DNA"/>
</dbReference>
<feature type="region of interest" description="Disordered" evidence="2">
    <location>
        <begin position="572"/>
        <end position="596"/>
    </location>
</feature>
<reference evidence="3" key="1">
    <citation type="journal article" date="2020" name="Stud. Mycol.">
        <title>101 Dothideomycetes genomes: a test case for predicting lifestyles and emergence of pathogens.</title>
        <authorList>
            <person name="Haridas S."/>
            <person name="Albert R."/>
            <person name="Binder M."/>
            <person name="Bloem J."/>
            <person name="Labutti K."/>
            <person name="Salamov A."/>
            <person name="Andreopoulos B."/>
            <person name="Baker S."/>
            <person name="Barry K."/>
            <person name="Bills G."/>
            <person name="Bluhm B."/>
            <person name="Cannon C."/>
            <person name="Castanera R."/>
            <person name="Culley D."/>
            <person name="Daum C."/>
            <person name="Ezra D."/>
            <person name="Gonzalez J."/>
            <person name="Henrissat B."/>
            <person name="Kuo A."/>
            <person name="Liang C."/>
            <person name="Lipzen A."/>
            <person name="Lutzoni F."/>
            <person name="Magnuson J."/>
            <person name="Mondo S."/>
            <person name="Nolan M."/>
            <person name="Ohm R."/>
            <person name="Pangilinan J."/>
            <person name="Park H.-J."/>
            <person name="Ramirez L."/>
            <person name="Alfaro M."/>
            <person name="Sun H."/>
            <person name="Tritt A."/>
            <person name="Yoshinaga Y."/>
            <person name="Zwiers L.-H."/>
            <person name="Turgeon B."/>
            <person name="Goodwin S."/>
            <person name="Spatafora J."/>
            <person name="Crous P."/>
            <person name="Grigoriev I."/>
        </authorList>
    </citation>
    <scope>NUCLEOTIDE SEQUENCE</scope>
    <source>
        <strain evidence="3">CBS 122681</strain>
    </source>
</reference>
<dbReference type="CDD" id="cd00067">
    <property type="entry name" value="GAL4"/>
    <property type="match status" value="1"/>
</dbReference>
<dbReference type="InterPro" id="IPR052973">
    <property type="entry name" value="Fungal_sec-metab_reg_TF"/>
</dbReference>
<evidence type="ECO:0000313" key="4">
    <source>
        <dbReference type="Proteomes" id="UP000799324"/>
    </source>
</evidence>